<organism evidence="8 9">
    <name type="scientific">Neolentinus lepideus HHB14362 ss-1</name>
    <dbReference type="NCBI Taxonomy" id="1314782"/>
    <lineage>
        <taxon>Eukaryota</taxon>
        <taxon>Fungi</taxon>
        <taxon>Dikarya</taxon>
        <taxon>Basidiomycota</taxon>
        <taxon>Agaricomycotina</taxon>
        <taxon>Agaricomycetes</taxon>
        <taxon>Gloeophyllales</taxon>
        <taxon>Gloeophyllaceae</taxon>
        <taxon>Neolentinus</taxon>
    </lineage>
</organism>
<dbReference type="AlphaFoldDB" id="A0A165RC54"/>
<dbReference type="InterPro" id="IPR012132">
    <property type="entry name" value="GMC_OxRdtase"/>
</dbReference>
<dbReference type="PANTHER" id="PTHR11552">
    <property type="entry name" value="GLUCOSE-METHANOL-CHOLINE GMC OXIDOREDUCTASE"/>
    <property type="match status" value="1"/>
</dbReference>
<dbReference type="InParanoid" id="A0A165RC54"/>
<dbReference type="InterPro" id="IPR036188">
    <property type="entry name" value="FAD/NAD-bd_sf"/>
</dbReference>
<evidence type="ECO:0000313" key="8">
    <source>
        <dbReference type="EMBL" id="KZT23602.1"/>
    </source>
</evidence>
<dbReference type="Gene3D" id="3.50.50.60">
    <property type="entry name" value="FAD/NAD(P)-binding domain"/>
    <property type="match status" value="1"/>
</dbReference>
<dbReference type="PROSITE" id="PS00624">
    <property type="entry name" value="GMC_OXRED_2"/>
    <property type="match status" value="1"/>
</dbReference>
<dbReference type="InterPro" id="IPR007867">
    <property type="entry name" value="GMC_OxRtase_C"/>
</dbReference>
<feature type="binding site" evidence="6">
    <location>
        <begin position="539"/>
        <end position="540"/>
    </location>
    <ligand>
        <name>FAD</name>
        <dbReference type="ChEBI" id="CHEBI:57692"/>
    </ligand>
</feature>
<dbReference type="Proteomes" id="UP000076761">
    <property type="component" value="Unassembled WGS sequence"/>
</dbReference>
<feature type="binding site" evidence="6">
    <location>
        <position position="251"/>
    </location>
    <ligand>
        <name>FAD</name>
        <dbReference type="ChEBI" id="CHEBI:57692"/>
    </ligand>
</feature>
<dbReference type="SUPFAM" id="SSF54373">
    <property type="entry name" value="FAD-linked reductases, C-terminal domain"/>
    <property type="match status" value="1"/>
</dbReference>
<feature type="active site" description="Proton acceptor" evidence="5">
    <location>
        <position position="583"/>
    </location>
</feature>
<comment type="similarity">
    <text evidence="2">Belongs to the GMC oxidoreductase family.</text>
</comment>
<evidence type="ECO:0000256" key="1">
    <source>
        <dbReference type="ARBA" id="ARBA00001974"/>
    </source>
</evidence>
<comment type="cofactor">
    <cofactor evidence="1 6">
        <name>FAD</name>
        <dbReference type="ChEBI" id="CHEBI:57692"/>
    </cofactor>
</comment>
<evidence type="ECO:0000256" key="3">
    <source>
        <dbReference type="ARBA" id="ARBA00022630"/>
    </source>
</evidence>
<keyword evidence="3" id="KW-0285">Flavoprotein</keyword>
<feature type="active site" description="Proton donor" evidence="5">
    <location>
        <position position="540"/>
    </location>
</feature>
<dbReference type="STRING" id="1314782.A0A165RC54"/>
<proteinExistence type="inferred from homology"/>
<keyword evidence="4 6" id="KW-0274">FAD</keyword>
<dbReference type="PIRSF" id="PIRSF000137">
    <property type="entry name" value="Alcohol_oxidase"/>
    <property type="match status" value="1"/>
</dbReference>
<dbReference type="PANTHER" id="PTHR11552:SF147">
    <property type="entry name" value="CHOLINE DEHYDROGENASE, MITOCHONDRIAL"/>
    <property type="match status" value="1"/>
</dbReference>
<dbReference type="InterPro" id="IPR000172">
    <property type="entry name" value="GMC_OxRdtase_N"/>
</dbReference>
<dbReference type="Pfam" id="PF05199">
    <property type="entry name" value="GMC_oxred_C"/>
    <property type="match status" value="1"/>
</dbReference>
<name>A0A165RC54_9AGAM</name>
<gene>
    <name evidence="8" type="ORF">NEOLEDRAFT_1212448</name>
</gene>
<sequence>MVFRRSKLVCDPSRIGVHDSQSEWPSYDYVIVGGGTAGCVLASRLTEQPGVNVLLVEAGESNQDALNSRMPLAFIKLFHTQYDWDYETTPQVGLNNRRVHWPKGRLLGGSSSINCCVHHHCAPEGTDFDNWVRLGIIGWGYQDLSPYFLKAENYTPASDDTDVDTSLRGTSGPWQTRRCKALPICQAIMHSCEALGIPSSKDFNTNKGTMGVGKFTSFVDRRGERSSTATAYLTSDVLSRTNLTVLIRTSVERIIFDKQEETPRAIGVQLSTSRDASSYVVRASKEVILCAGSVATPQLLSVSGIGPEEELARLGIRSVRSLDAVGKNLSDHMCTGALHFRCKPGFSLDYLSNPLSAAIAAAKWMAAGVGPFADAPMPGAAFFRSDDPNLPFGPPSAGCPVEDLTTGPGAPDCELVWFPAMIRPNEQVELPRGTQGITLSVVALQMKSVGSIALESASIWDKPVIHANYLQHESDVNLLLRMIHLQRAVARTPPLRDLLELSDDVTDKGDMFWPGDAHSSTLTDDALRDWIRANALGVWHPVSTARMGVSEADSVVGVDLRVHGVMGLRVCDASVFPTQVSGHPSATVVAMAEKLADMIKGEQQL</sequence>
<dbReference type="Pfam" id="PF00732">
    <property type="entry name" value="GMC_oxred_N"/>
    <property type="match status" value="1"/>
</dbReference>
<accession>A0A165RC54</accession>
<dbReference type="GO" id="GO:0016614">
    <property type="term" value="F:oxidoreductase activity, acting on CH-OH group of donors"/>
    <property type="evidence" value="ECO:0007669"/>
    <property type="project" value="InterPro"/>
</dbReference>
<evidence type="ECO:0000256" key="5">
    <source>
        <dbReference type="PIRSR" id="PIRSR000137-1"/>
    </source>
</evidence>
<dbReference type="SUPFAM" id="SSF51905">
    <property type="entry name" value="FAD/NAD(P)-binding domain"/>
    <property type="match status" value="1"/>
</dbReference>
<dbReference type="EMBL" id="KV425584">
    <property type="protein sequence ID" value="KZT23602.1"/>
    <property type="molecule type" value="Genomic_DNA"/>
</dbReference>
<dbReference type="Gene3D" id="3.30.560.10">
    <property type="entry name" value="Glucose Oxidase, domain 3"/>
    <property type="match status" value="1"/>
</dbReference>
<dbReference type="GO" id="GO:0050660">
    <property type="term" value="F:flavin adenine dinucleotide binding"/>
    <property type="evidence" value="ECO:0007669"/>
    <property type="project" value="InterPro"/>
</dbReference>
<feature type="binding site" evidence="6">
    <location>
        <begin position="114"/>
        <end position="117"/>
    </location>
    <ligand>
        <name>FAD</name>
        <dbReference type="ChEBI" id="CHEBI:57692"/>
    </ligand>
</feature>
<dbReference type="OrthoDB" id="269227at2759"/>
<evidence type="ECO:0000256" key="4">
    <source>
        <dbReference type="ARBA" id="ARBA00022827"/>
    </source>
</evidence>
<keyword evidence="9" id="KW-1185">Reference proteome</keyword>
<evidence type="ECO:0000256" key="6">
    <source>
        <dbReference type="PIRSR" id="PIRSR000137-2"/>
    </source>
</evidence>
<reference evidence="8 9" key="1">
    <citation type="journal article" date="2016" name="Mol. Biol. Evol.">
        <title>Comparative Genomics of Early-Diverging Mushroom-Forming Fungi Provides Insights into the Origins of Lignocellulose Decay Capabilities.</title>
        <authorList>
            <person name="Nagy L.G."/>
            <person name="Riley R."/>
            <person name="Tritt A."/>
            <person name="Adam C."/>
            <person name="Daum C."/>
            <person name="Floudas D."/>
            <person name="Sun H."/>
            <person name="Yadav J.S."/>
            <person name="Pangilinan J."/>
            <person name="Larsson K.H."/>
            <person name="Matsuura K."/>
            <person name="Barry K."/>
            <person name="Labutti K."/>
            <person name="Kuo R."/>
            <person name="Ohm R.A."/>
            <person name="Bhattacharya S.S."/>
            <person name="Shirouzu T."/>
            <person name="Yoshinaga Y."/>
            <person name="Martin F.M."/>
            <person name="Grigoriev I.V."/>
            <person name="Hibbett D.S."/>
        </authorList>
    </citation>
    <scope>NUCLEOTIDE SEQUENCE [LARGE SCALE GENOMIC DNA]</scope>
    <source>
        <strain evidence="8 9">HHB14362 ss-1</strain>
    </source>
</reference>
<feature type="domain" description="Glucose-methanol-choline oxidoreductase N-terminal" evidence="7">
    <location>
        <begin position="292"/>
        <end position="306"/>
    </location>
</feature>
<protein>
    <submittedName>
        <fullName evidence="8">GMC oxidoreductase</fullName>
    </submittedName>
</protein>
<evidence type="ECO:0000313" key="9">
    <source>
        <dbReference type="Proteomes" id="UP000076761"/>
    </source>
</evidence>
<evidence type="ECO:0000256" key="2">
    <source>
        <dbReference type="ARBA" id="ARBA00010790"/>
    </source>
</evidence>
<evidence type="ECO:0000259" key="7">
    <source>
        <dbReference type="PROSITE" id="PS00624"/>
    </source>
</evidence>